<name>D4FAF3_EDWTA</name>
<gene>
    <name evidence="1" type="ORF">EDWATA_03771</name>
</gene>
<dbReference type="Proteomes" id="UP000003692">
    <property type="component" value="Unassembled WGS sequence"/>
</dbReference>
<dbReference type="AlphaFoldDB" id="D4FAF3"/>
<protein>
    <submittedName>
        <fullName evidence="1">Uncharacterized protein</fullName>
    </submittedName>
</protein>
<sequence>MTPDLRAYSRFTSTNLIKTGKRHYRSPDNKSSAINFNHINYHA</sequence>
<accession>D4FAF3</accession>
<organism evidence="1 2">
    <name type="scientific">Edwardsiella tarda ATCC 23685</name>
    <dbReference type="NCBI Taxonomy" id="500638"/>
    <lineage>
        <taxon>Bacteria</taxon>
        <taxon>Pseudomonadati</taxon>
        <taxon>Pseudomonadota</taxon>
        <taxon>Gammaproteobacteria</taxon>
        <taxon>Enterobacterales</taxon>
        <taxon>Hafniaceae</taxon>
        <taxon>Edwardsiella</taxon>
    </lineage>
</organism>
<dbReference type="EMBL" id="ADGK01000291">
    <property type="protein sequence ID" value="EFE21295.1"/>
    <property type="molecule type" value="Genomic_DNA"/>
</dbReference>
<evidence type="ECO:0000313" key="1">
    <source>
        <dbReference type="EMBL" id="EFE21295.1"/>
    </source>
</evidence>
<reference evidence="1 2" key="1">
    <citation type="submission" date="2010-02" db="EMBL/GenBank/DDBJ databases">
        <authorList>
            <person name="Weinstock G."/>
            <person name="Sodergren E."/>
            <person name="Clifton S."/>
            <person name="Fulton L."/>
            <person name="Fulton B."/>
            <person name="Courtney L."/>
            <person name="Fronick C."/>
            <person name="Harrison M."/>
            <person name="Strong C."/>
            <person name="Farmer C."/>
            <person name="Delahaunty K."/>
            <person name="Markovic C."/>
            <person name="Hall O."/>
            <person name="Minx P."/>
            <person name="Tomlinson C."/>
            <person name="Mitreva M."/>
            <person name="Nelson J."/>
            <person name="Hou S."/>
            <person name="Wollam A."/>
            <person name="Pepin K.H."/>
            <person name="Johnson M."/>
            <person name="Bhonagiri V."/>
            <person name="Zhang X."/>
            <person name="Suruliraj S."/>
            <person name="Warren W."/>
            <person name="Chinwalla A."/>
            <person name="Mardis E.R."/>
            <person name="Wilson R.K."/>
        </authorList>
    </citation>
    <scope>NUCLEOTIDE SEQUENCE [LARGE SCALE GENOMIC DNA]</scope>
    <source>
        <strain evidence="1 2">ATCC 23685</strain>
    </source>
</reference>
<evidence type="ECO:0000313" key="2">
    <source>
        <dbReference type="Proteomes" id="UP000003692"/>
    </source>
</evidence>
<comment type="caution">
    <text evidence="1">The sequence shown here is derived from an EMBL/GenBank/DDBJ whole genome shotgun (WGS) entry which is preliminary data.</text>
</comment>
<proteinExistence type="predicted"/>
<dbReference type="HOGENOM" id="CLU_3232881_0_0_6"/>